<dbReference type="PANTHER" id="PTHR30292:SF0">
    <property type="entry name" value="5-OXOPROLINASE SUBUNIT A"/>
    <property type="match status" value="1"/>
</dbReference>
<proteinExistence type="predicted"/>
<dbReference type="InterPro" id="IPR011330">
    <property type="entry name" value="Glyco_hydro/deAcase_b/a-brl"/>
</dbReference>
<dbReference type="Proteomes" id="UP000587760">
    <property type="component" value="Unassembled WGS sequence"/>
</dbReference>
<evidence type="ECO:0000313" key="2">
    <source>
        <dbReference type="Proteomes" id="UP000587760"/>
    </source>
</evidence>
<evidence type="ECO:0000313" key="1">
    <source>
        <dbReference type="EMBL" id="MBB6480866.1"/>
    </source>
</evidence>
<gene>
    <name evidence="1" type="ORF">HNR50_002539</name>
</gene>
<dbReference type="Pfam" id="PF03746">
    <property type="entry name" value="LamB_YcsF"/>
    <property type="match status" value="1"/>
</dbReference>
<dbReference type="PANTHER" id="PTHR30292">
    <property type="entry name" value="UNCHARACTERIZED PROTEIN YBGL-RELATED"/>
    <property type="match status" value="1"/>
</dbReference>
<dbReference type="GO" id="GO:0005975">
    <property type="term" value="P:carbohydrate metabolic process"/>
    <property type="evidence" value="ECO:0007669"/>
    <property type="project" value="InterPro"/>
</dbReference>
<comment type="caution">
    <text evidence="1">The sequence shown here is derived from an EMBL/GenBank/DDBJ whole genome shotgun (WGS) entry which is preliminary data.</text>
</comment>
<dbReference type="RefSeq" id="WP_184747122.1">
    <property type="nucleotide sequence ID" value="NZ_JACHGJ010000004.1"/>
</dbReference>
<accession>A0A841RAX5</accession>
<dbReference type="AlphaFoldDB" id="A0A841RAX5"/>
<keyword evidence="2" id="KW-1185">Reference proteome</keyword>
<dbReference type="InterPro" id="IPR005501">
    <property type="entry name" value="LamB/YcsF/PxpA-like"/>
</dbReference>
<dbReference type="SUPFAM" id="SSF88713">
    <property type="entry name" value="Glycoside hydrolase/deacetylase"/>
    <property type="match status" value="1"/>
</dbReference>
<name>A0A841RAX5_9SPIO</name>
<dbReference type="EMBL" id="JACHGJ010000004">
    <property type="protein sequence ID" value="MBB6480866.1"/>
    <property type="molecule type" value="Genomic_DNA"/>
</dbReference>
<dbReference type="Gene3D" id="3.20.20.370">
    <property type="entry name" value="Glycoside hydrolase/deacetylase"/>
    <property type="match status" value="1"/>
</dbReference>
<protein>
    <submittedName>
        <fullName evidence="1">UPF0271 protein</fullName>
    </submittedName>
</protein>
<organism evidence="1 2">
    <name type="scientific">Spirochaeta isovalerica</name>
    <dbReference type="NCBI Taxonomy" id="150"/>
    <lineage>
        <taxon>Bacteria</taxon>
        <taxon>Pseudomonadati</taxon>
        <taxon>Spirochaetota</taxon>
        <taxon>Spirochaetia</taxon>
        <taxon>Spirochaetales</taxon>
        <taxon>Spirochaetaceae</taxon>
        <taxon>Spirochaeta</taxon>
    </lineage>
</organism>
<reference evidence="1 2" key="1">
    <citation type="submission" date="2020-08" db="EMBL/GenBank/DDBJ databases">
        <title>Genomic Encyclopedia of Type Strains, Phase IV (KMG-IV): sequencing the most valuable type-strain genomes for metagenomic binning, comparative biology and taxonomic classification.</title>
        <authorList>
            <person name="Goeker M."/>
        </authorList>
    </citation>
    <scope>NUCLEOTIDE SEQUENCE [LARGE SCALE GENOMIC DNA]</scope>
    <source>
        <strain evidence="1 2">DSM 2461</strain>
    </source>
</reference>
<sequence length="239" mass="26641">MKINCDIGERGIAHPVDLELMNHIHIANIACGGHAGDRESVSFFSRLAGEKGMEISAHLSFPDKDNFGRKALSLDGEALIDSLEEQLELMGDVRTVKLHGALYNLSASEQDLADQLAMWFRGKEIERVLCPSRSALALACAKRGISVLEEAFAERTYTWDENTRRLVLTPRSEPEAFLSTVEEAWEQYEQMVNKGSVRAVTAQGRKDYPIEAQTICIHSDSPIALVLAQRLYRHAETTL</sequence>